<protein>
    <submittedName>
        <fullName evidence="1">4-coumarate--CoA ligase-like 9</fullName>
    </submittedName>
</protein>
<sequence>MAKLSPLLPPPPTLLVIRETQTPCLFPLSHLLYIILRYLLDAGVTVKNSVHGNLLKEFEELSKSNRDKISNPKNSYHRVNDHERLRSRITFEDNVPKSPVGKLKREKLLNLIQ</sequence>
<dbReference type="AlphaFoldDB" id="A0A6G0ZN01"/>
<comment type="caution">
    <text evidence="1">The sequence shown here is derived from an EMBL/GenBank/DDBJ whole genome shotgun (WGS) entry which is preliminary data.</text>
</comment>
<evidence type="ECO:0000313" key="2">
    <source>
        <dbReference type="Proteomes" id="UP000478052"/>
    </source>
</evidence>
<organism evidence="1 2">
    <name type="scientific">Aphis craccivora</name>
    <name type="common">Cowpea aphid</name>
    <dbReference type="NCBI Taxonomy" id="307492"/>
    <lineage>
        <taxon>Eukaryota</taxon>
        <taxon>Metazoa</taxon>
        <taxon>Ecdysozoa</taxon>
        <taxon>Arthropoda</taxon>
        <taxon>Hexapoda</taxon>
        <taxon>Insecta</taxon>
        <taxon>Pterygota</taxon>
        <taxon>Neoptera</taxon>
        <taxon>Paraneoptera</taxon>
        <taxon>Hemiptera</taxon>
        <taxon>Sternorrhyncha</taxon>
        <taxon>Aphidomorpha</taxon>
        <taxon>Aphidoidea</taxon>
        <taxon>Aphididae</taxon>
        <taxon>Aphidini</taxon>
        <taxon>Aphis</taxon>
        <taxon>Aphis</taxon>
    </lineage>
</organism>
<name>A0A6G0ZN01_APHCR</name>
<dbReference type="EMBL" id="VUJU01000162">
    <property type="protein sequence ID" value="KAF0772559.1"/>
    <property type="molecule type" value="Genomic_DNA"/>
</dbReference>
<reference evidence="1 2" key="1">
    <citation type="submission" date="2019-08" db="EMBL/GenBank/DDBJ databases">
        <title>Whole genome of Aphis craccivora.</title>
        <authorList>
            <person name="Voronova N.V."/>
            <person name="Shulinski R.S."/>
            <person name="Bandarenka Y.V."/>
            <person name="Zhorov D.G."/>
            <person name="Warner D."/>
        </authorList>
    </citation>
    <scope>NUCLEOTIDE SEQUENCE [LARGE SCALE GENOMIC DNA]</scope>
    <source>
        <strain evidence="1">180601</strain>
        <tissue evidence="1">Whole Body</tissue>
    </source>
</reference>
<dbReference type="Proteomes" id="UP000478052">
    <property type="component" value="Unassembled WGS sequence"/>
</dbReference>
<evidence type="ECO:0000313" key="1">
    <source>
        <dbReference type="EMBL" id="KAF0772559.1"/>
    </source>
</evidence>
<keyword evidence="1" id="KW-0436">Ligase</keyword>
<proteinExistence type="predicted"/>
<dbReference type="OrthoDB" id="10253869at2759"/>
<accession>A0A6G0ZN01</accession>
<dbReference type="GO" id="GO:0016874">
    <property type="term" value="F:ligase activity"/>
    <property type="evidence" value="ECO:0007669"/>
    <property type="project" value="UniProtKB-KW"/>
</dbReference>
<gene>
    <name evidence="1" type="ORF">FWK35_00002137</name>
</gene>
<keyword evidence="2" id="KW-1185">Reference proteome</keyword>